<name>A0A1N7JQM5_9FLAO</name>
<protein>
    <recommendedName>
        <fullName evidence="4">DUF3810 domain-containing protein</fullName>
    </recommendedName>
</protein>
<reference evidence="3" key="1">
    <citation type="submission" date="2017-01" db="EMBL/GenBank/DDBJ databases">
        <authorList>
            <person name="Varghese N."/>
            <person name="Submissions S."/>
        </authorList>
    </citation>
    <scope>NUCLEOTIDE SEQUENCE [LARGE SCALE GENOMIC DNA]</scope>
    <source>
        <strain evidence="3">DSM 23145</strain>
    </source>
</reference>
<dbReference type="Pfam" id="PF12725">
    <property type="entry name" value="DUF3810"/>
    <property type="match status" value="1"/>
</dbReference>
<evidence type="ECO:0000313" key="2">
    <source>
        <dbReference type="EMBL" id="SIS51662.1"/>
    </source>
</evidence>
<evidence type="ECO:0008006" key="4">
    <source>
        <dbReference type="Google" id="ProtNLM"/>
    </source>
</evidence>
<keyword evidence="3" id="KW-1185">Reference proteome</keyword>
<dbReference type="STRING" id="713588.SAMN05421789_102271"/>
<dbReference type="InterPro" id="IPR024294">
    <property type="entry name" value="DUF3810"/>
</dbReference>
<keyword evidence="1" id="KW-0472">Membrane</keyword>
<proteinExistence type="predicted"/>
<keyword evidence="1" id="KW-0812">Transmembrane</keyword>
<feature type="transmembrane region" description="Helical" evidence="1">
    <location>
        <begin position="90"/>
        <end position="113"/>
    </location>
</feature>
<dbReference type="AlphaFoldDB" id="A0A1N7JQM5"/>
<gene>
    <name evidence="2" type="ORF">SAMN05421789_102271</name>
</gene>
<accession>A0A1N7JQM5</accession>
<organism evidence="2 3">
    <name type="scientific">Kaistella chaponensis</name>
    <dbReference type="NCBI Taxonomy" id="713588"/>
    <lineage>
        <taxon>Bacteria</taxon>
        <taxon>Pseudomonadati</taxon>
        <taxon>Bacteroidota</taxon>
        <taxon>Flavobacteriia</taxon>
        <taxon>Flavobacteriales</taxon>
        <taxon>Weeksellaceae</taxon>
        <taxon>Chryseobacterium group</taxon>
        <taxon>Kaistella</taxon>
    </lineage>
</organism>
<feature type="transmembrane region" description="Helical" evidence="1">
    <location>
        <begin position="59"/>
        <end position="78"/>
    </location>
</feature>
<evidence type="ECO:0000313" key="3">
    <source>
        <dbReference type="Proteomes" id="UP000185839"/>
    </source>
</evidence>
<evidence type="ECO:0000256" key="1">
    <source>
        <dbReference type="SAM" id="Phobius"/>
    </source>
</evidence>
<dbReference type="EMBL" id="FTOI01000002">
    <property type="protein sequence ID" value="SIS51662.1"/>
    <property type="molecule type" value="Genomic_DNA"/>
</dbReference>
<dbReference type="Proteomes" id="UP000185839">
    <property type="component" value="Unassembled WGS sequence"/>
</dbReference>
<keyword evidence="1" id="KW-1133">Transmembrane helix</keyword>
<sequence>MHINNTSTYRTKRFWAGILLAQFLLFFSLSKVEFAVNFFSDFFQFQKGFHQMLFSQVPFSVGDVFYIALGIVLLYFILKISNKKSRKIFLLRLLIVVNILYFTYQLFWGMLYFQKPLIENLPKGAITLAETKALTLKYLVLCKESRQLVKEDKNGVFMMTDLKKMKNDILQNQKNLQTLEGHKKGENINAFKPSLFEGVISYSGILGYYNPFTAEAQYNAELPSTYLPFTLAHESMHQLGFAREQEANFTAYLIGKNATNLELKYSTEYFVLKSLLNSLSEKNPEFVKLVIQNYSPEMKRDRSADKAFANKHKGILDMIFEYTNDLFLKSNQQEGSVTYSYFVDLLIRYERGIR</sequence>